<proteinExistence type="inferred from homology"/>
<evidence type="ECO:0000259" key="5">
    <source>
        <dbReference type="Pfam" id="PF00884"/>
    </source>
</evidence>
<dbReference type="PANTHER" id="PTHR42693">
    <property type="entry name" value="ARYLSULFATASE FAMILY MEMBER"/>
    <property type="match status" value="1"/>
</dbReference>
<evidence type="ECO:0000256" key="3">
    <source>
        <dbReference type="ARBA" id="ARBA00022801"/>
    </source>
</evidence>
<dbReference type="InterPro" id="IPR000917">
    <property type="entry name" value="Sulfatase_N"/>
</dbReference>
<sequence>MRKVLLLFLLVPLLASNQKRLSDEKPRAEARPNIVILLSDDQGWGDLSVSGNTNLHTPNIDKIAKNGALFDRFYVQPVCSPTRAELLTGRYHPRMGVRSTSEGGERFNLDETTLADAFKKAGYATAAFGKWHSGMQYPYHPNGRGFEEYYGFCSGHWGDYFSPMLEHNGAITQGNGFLADDLTERAMAFMQEHKDQPFLVYVPYNTPHSPMQVPDRWWNEFKDKPLKMTAAQGIEEDLNFTRAALAMCENIDWNVGRIMEKLKALNLEDNTIVLYFSDNGPNAFRWNGGMKGKKGSTDEGGARSPLLMQYPKVIRPGTKVNEIAGVIDLLPTLVDLTGIAFQPPKPLDGVSLKPLLTGKGTFDKNRLLYSYWNGQTSVRSQQYRLDSKGKLYDMVADPGQTTDISAKKAEEVARLKTAVNQWNAEVLPGIAGEDQRTFPVGDREFKYTQMPARDARPEGGIRRSNKYPNCTFMTNWTRPDDAIVWDVEVLADGDFDAVIYYTCAPENVGSTFELTMGRNQITAKITEAHDPPLRGMEHDRVERMESYVKDFKPMNIGTIHLEKGRGRLTLKALDIVGAQVMDFRLLMLERVK</sequence>
<reference evidence="6 7" key="1">
    <citation type="submission" date="2019-10" db="EMBL/GenBank/DDBJ databases">
        <title>Draft Genome Sequence of Cytophagaceae sp. SJW1-29.</title>
        <authorList>
            <person name="Choi A."/>
        </authorList>
    </citation>
    <scope>NUCLEOTIDE SEQUENCE [LARGE SCALE GENOMIC DNA]</scope>
    <source>
        <strain evidence="6 7">SJW1-29</strain>
    </source>
</reference>
<organism evidence="6 7">
    <name type="scientific">Salmonirosea aquatica</name>
    <dbReference type="NCBI Taxonomy" id="2654236"/>
    <lineage>
        <taxon>Bacteria</taxon>
        <taxon>Pseudomonadati</taxon>
        <taxon>Bacteroidota</taxon>
        <taxon>Cytophagia</taxon>
        <taxon>Cytophagales</taxon>
        <taxon>Spirosomataceae</taxon>
        <taxon>Salmonirosea</taxon>
    </lineage>
</organism>
<dbReference type="CDD" id="cd16146">
    <property type="entry name" value="ARS_like"/>
    <property type="match status" value="1"/>
</dbReference>
<gene>
    <name evidence="6" type="ORF">GBK04_20970</name>
</gene>
<keyword evidence="6" id="KW-0808">Transferase</keyword>
<keyword evidence="4" id="KW-0106">Calcium</keyword>
<dbReference type="PROSITE" id="PS00523">
    <property type="entry name" value="SULFATASE_1"/>
    <property type="match status" value="1"/>
</dbReference>
<dbReference type="InterPro" id="IPR024607">
    <property type="entry name" value="Sulfatase_CS"/>
</dbReference>
<comment type="caution">
    <text evidence="6">The sequence shown here is derived from an EMBL/GenBank/DDBJ whole genome shotgun (WGS) entry which is preliminary data.</text>
</comment>
<evidence type="ECO:0000256" key="2">
    <source>
        <dbReference type="ARBA" id="ARBA00022723"/>
    </source>
</evidence>
<accession>A0A7C9BLQ9</accession>
<evidence type="ECO:0000313" key="7">
    <source>
        <dbReference type="Proteomes" id="UP000479293"/>
    </source>
</evidence>
<feature type="domain" description="Sulfatase N-terminal" evidence="5">
    <location>
        <begin position="32"/>
        <end position="339"/>
    </location>
</feature>
<dbReference type="RefSeq" id="WP_152763081.1">
    <property type="nucleotide sequence ID" value="NZ_WHLY01000002.1"/>
</dbReference>
<keyword evidence="7" id="KW-1185">Reference proteome</keyword>
<evidence type="ECO:0000313" key="6">
    <source>
        <dbReference type="EMBL" id="MPR35755.1"/>
    </source>
</evidence>
<evidence type="ECO:0000256" key="4">
    <source>
        <dbReference type="ARBA" id="ARBA00022837"/>
    </source>
</evidence>
<dbReference type="SUPFAM" id="SSF53649">
    <property type="entry name" value="Alkaline phosphatase-like"/>
    <property type="match status" value="1"/>
</dbReference>
<dbReference type="EMBL" id="WHLY01000002">
    <property type="protein sequence ID" value="MPR35755.1"/>
    <property type="molecule type" value="Genomic_DNA"/>
</dbReference>
<keyword evidence="2" id="KW-0479">Metal-binding</keyword>
<protein>
    <submittedName>
        <fullName evidence="6">Sulfatase-like hydrolase/transferase</fullName>
    </submittedName>
</protein>
<evidence type="ECO:0000256" key="1">
    <source>
        <dbReference type="ARBA" id="ARBA00008779"/>
    </source>
</evidence>
<dbReference type="InterPro" id="IPR017850">
    <property type="entry name" value="Alkaline_phosphatase_core_sf"/>
</dbReference>
<keyword evidence="3 6" id="KW-0378">Hydrolase</keyword>
<dbReference type="InterPro" id="IPR050738">
    <property type="entry name" value="Sulfatase"/>
</dbReference>
<dbReference type="GO" id="GO:0016740">
    <property type="term" value="F:transferase activity"/>
    <property type="evidence" value="ECO:0007669"/>
    <property type="project" value="UniProtKB-KW"/>
</dbReference>
<dbReference type="GO" id="GO:0004065">
    <property type="term" value="F:arylsulfatase activity"/>
    <property type="evidence" value="ECO:0007669"/>
    <property type="project" value="TreeGrafter"/>
</dbReference>
<name>A0A7C9BLQ9_9BACT</name>
<comment type="similarity">
    <text evidence="1">Belongs to the sulfatase family.</text>
</comment>
<dbReference type="Proteomes" id="UP000479293">
    <property type="component" value="Unassembled WGS sequence"/>
</dbReference>
<dbReference type="GO" id="GO:0046872">
    <property type="term" value="F:metal ion binding"/>
    <property type="evidence" value="ECO:0007669"/>
    <property type="project" value="UniProtKB-KW"/>
</dbReference>
<dbReference type="Pfam" id="PF00884">
    <property type="entry name" value="Sulfatase"/>
    <property type="match status" value="1"/>
</dbReference>
<dbReference type="Gene3D" id="3.40.720.10">
    <property type="entry name" value="Alkaline Phosphatase, subunit A"/>
    <property type="match status" value="1"/>
</dbReference>
<dbReference type="AlphaFoldDB" id="A0A7C9BLQ9"/>
<dbReference type="PANTHER" id="PTHR42693:SF53">
    <property type="entry name" value="ENDO-4-O-SULFATASE"/>
    <property type="match status" value="1"/>
</dbReference>